<evidence type="ECO:0000256" key="1">
    <source>
        <dbReference type="SAM" id="Phobius"/>
    </source>
</evidence>
<feature type="transmembrane region" description="Helical" evidence="1">
    <location>
        <begin position="125"/>
        <end position="143"/>
    </location>
</feature>
<comment type="caution">
    <text evidence="2">The sequence shown here is derived from an EMBL/GenBank/DDBJ whole genome shotgun (WGS) entry which is preliminary data.</text>
</comment>
<reference evidence="3" key="1">
    <citation type="journal article" date="2019" name="Int. J. Syst. Evol. Microbiol.">
        <title>The Global Catalogue of Microorganisms (GCM) 10K type strain sequencing project: providing services to taxonomists for standard genome sequencing and annotation.</title>
        <authorList>
            <consortium name="The Broad Institute Genomics Platform"/>
            <consortium name="The Broad Institute Genome Sequencing Center for Infectious Disease"/>
            <person name="Wu L."/>
            <person name="Ma J."/>
        </authorList>
    </citation>
    <scope>NUCLEOTIDE SEQUENCE [LARGE SCALE GENOMIC DNA]</scope>
    <source>
        <strain evidence="3">JCM 12607</strain>
    </source>
</reference>
<evidence type="ECO:0008006" key="4">
    <source>
        <dbReference type="Google" id="ProtNLM"/>
    </source>
</evidence>
<feature type="transmembrane region" description="Helical" evidence="1">
    <location>
        <begin position="29"/>
        <end position="49"/>
    </location>
</feature>
<gene>
    <name evidence="2" type="ORF">ACFQ2K_26995</name>
</gene>
<keyword evidence="1" id="KW-0472">Membrane</keyword>
<evidence type="ECO:0000313" key="2">
    <source>
        <dbReference type="EMBL" id="MFD0625840.1"/>
    </source>
</evidence>
<keyword evidence="1" id="KW-0812">Transmembrane</keyword>
<name>A0ABW2WWE6_9ACTN</name>
<sequence>MDADLAAEALQGIEASRERARLTAGLTPAWYGPAAAVAGIVPALVDAWAQERGGWAVFLSLLVALAGLAVLVALVNLARRRTGVMVTLPWSARLRRAAVPLVIVLAAGGAAYGLCRQFGADHAVAKVALFAVLGIGAWTVFVIRNAKIKQKLRAAG</sequence>
<feature type="transmembrane region" description="Helical" evidence="1">
    <location>
        <begin position="98"/>
        <end position="119"/>
    </location>
</feature>
<keyword evidence="3" id="KW-1185">Reference proteome</keyword>
<protein>
    <recommendedName>
        <fullName evidence="4">Integral membrane protein</fullName>
    </recommendedName>
</protein>
<evidence type="ECO:0000313" key="3">
    <source>
        <dbReference type="Proteomes" id="UP001596915"/>
    </source>
</evidence>
<keyword evidence="1" id="KW-1133">Transmembrane helix</keyword>
<accession>A0ABW2WWE6</accession>
<feature type="transmembrane region" description="Helical" evidence="1">
    <location>
        <begin position="55"/>
        <end position="77"/>
    </location>
</feature>
<organism evidence="2 3">
    <name type="scientific">Streptomyces sanglieri</name>
    <dbReference type="NCBI Taxonomy" id="193460"/>
    <lineage>
        <taxon>Bacteria</taxon>
        <taxon>Bacillati</taxon>
        <taxon>Actinomycetota</taxon>
        <taxon>Actinomycetes</taxon>
        <taxon>Kitasatosporales</taxon>
        <taxon>Streptomycetaceae</taxon>
        <taxon>Streptomyces</taxon>
    </lineage>
</organism>
<dbReference type="EMBL" id="JBHTGL010000008">
    <property type="protein sequence ID" value="MFD0625840.1"/>
    <property type="molecule type" value="Genomic_DNA"/>
</dbReference>
<proteinExistence type="predicted"/>
<dbReference type="Proteomes" id="UP001596915">
    <property type="component" value="Unassembled WGS sequence"/>
</dbReference>